<protein>
    <recommendedName>
        <fullName evidence="5">Proteophosphoglycan ppg4</fullName>
    </recommendedName>
</protein>
<comment type="caution">
    <text evidence="3">The sequence shown here is derived from an EMBL/GenBank/DDBJ whole genome shotgun (WGS) entry which is preliminary data.</text>
</comment>
<dbReference type="EMBL" id="PUHQ01000039">
    <property type="protein sequence ID" value="KAG0660962.1"/>
    <property type="molecule type" value="Genomic_DNA"/>
</dbReference>
<feature type="transmembrane region" description="Helical" evidence="2">
    <location>
        <begin position="190"/>
        <end position="213"/>
    </location>
</feature>
<dbReference type="AlphaFoldDB" id="A0A9P7B5I7"/>
<dbReference type="OrthoDB" id="2523997at2759"/>
<proteinExistence type="predicted"/>
<evidence type="ECO:0000313" key="3">
    <source>
        <dbReference type="EMBL" id="KAG0660962.1"/>
    </source>
</evidence>
<keyword evidence="4" id="KW-1185">Reference proteome</keyword>
<evidence type="ECO:0000256" key="2">
    <source>
        <dbReference type="SAM" id="Phobius"/>
    </source>
</evidence>
<evidence type="ECO:0000256" key="1">
    <source>
        <dbReference type="SAM" id="MobiDB-lite"/>
    </source>
</evidence>
<keyword evidence="2" id="KW-1133">Transmembrane helix</keyword>
<organism evidence="3 4">
    <name type="scientific">Rhodotorula mucilaginosa</name>
    <name type="common">Yeast</name>
    <name type="synonym">Rhodotorula rubra</name>
    <dbReference type="NCBI Taxonomy" id="5537"/>
    <lineage>
        <taxon>Eukaryota</taxon>
        <taxon>Fungi</taxon>
        <taxon>Dikarya</taxon>
        <taxon>Basidiomycota</taxon>
        <taxon>Pucciniomycotina</taxon>
        <taxon>Microbotryomycetes</taxon>
        <taxon>Sporidiobolales</taxon>
        <taxon>Sporidiobolaceae</taxon>
        <taxon>Rhodotorula</taxon>
    </lineage>
</organism>
<feature type="transmembrane region" description="Helical" evidence="2">
    <location>
        <begin position="111"/>
        <end position="130"/>
    </location>
</feature>
<feature type="transmembrane region" description="Helical" evidence="2">
    <location>
        <begin position="413"/>
        <end position="436"/>
    </location>
</feature>
<keyword evidence="2" id="KW-0472">Membrane</keyword>
<sequence>MVPPKTPRDASIKLPSGGEMVSLTLPPVPDGENAYLWWALWLRRVFESQPTPGFHARLCVLWTLSGFGVVASILYLLTLFLESRTRETSFWFWRSIYRPSGRYLVGNQRTLFALFSLISCGIFIGYFLSFDRIYLQGENLSDAFVWRSIIWLPIGTHLWVSSWANLQATIIASQTAVGRQLLGPTLATTLYLAGIILGTLSITGLAIACSIYWTRTWRAQERLEYALLDWAFLRADDLPEVARQTVEPLLEVLNSWLGQFTMRVMPNFFRDPSVRSRLTIVHALHRQIKYATSSSSRARTRRRSYVRPVRRFHIIGAIASSQKNLNARRRQSLSVDVGLGAEVREAAAGQQRRTITDASSLSNPHEHIPASEMRVDLSSGALRRIALDSSPINSAARQKAMRLLELRKVERDVLALLVVIVLMASMCLGIALWIAAAPTSVYSNWTTIEVAYFVVPWMYLCSVDAALTFLLFNSLRHLAPVRRNAQSVVEANVPLPAAQAMAQVPILYRSQEHTNGASPHCTEEADGDGGRSSSESESSEEEVQTPTSDDVVICLEPSAKV</sequence>
<reference evidence="3 4" key="1">
    <citation type="submission" date="2020-11" db="EMBL/GenBank/DDBJ databases">
        <title>Kefir isolates.</title>
        <authorList>
            <person name="Marcisauskas S."/>
            <person name="Kim Y."/>
            <person name="Blasche S."/>
        </authorList>
    </citation>
    <scope>NUCLEOTIDE SEQUENCE [LARGE SCALE GENOMIC DNA]</scope>
    <source>
        <strain evidence="3 4">KR</strain>
    </source>
</reference>
<accession>A0A9P7B5I7</accession>
<evidence type="ECO:0000313" key="4">
    <source>
        <dbReference type="Proteomes" id="UP000777482"/>
    </source>
</evidence>
<feature type="region of interest" description="Disordered" evidence="1">
    <location>
        <begin position="514"/>
        <end position="550"/>
    </location>
</feature>
<feature type="transmembrane region" description="Helical" evidence="2">
    <location>
        <begin position="456"/>
        <end position="475"/>
    </location>
</feature>
<gene>
    <name evidence="3" type="ORF">C6P46_004235</name>
</gene>
<name>A0A9P7B5I7_RHOMI</name>
<evidence type="ECO:0008006" key="5">
    <source>
        <dbReference type="Google" id="ProtNLM"/>
    </source>
</evidence>
<dbReference type="Proteomes" id="UP000777482">
    <property type="component" value="Unassembled WGS sequence"/>
</dbReference>
<feature type="transmembrane region" description="Helical" evidence="2">
    <location>
        <begin position="60"/>
        <end position="81"/>
    </location>
</feature>
<keyword evidence="2" id="KW-0812">Transmembrane</keyword>